<evidence type="ECO:0000313" key="4">
    <source>
        <dbReference type="Proteomes" id="UP000255165"/>
    </source>
</evidence>
<name>A0A370MW05_9BURK</name>
<sequence length="154" mass="17053">MAPANLRVRKLADQKVWICAAPAYAARYGAPQQPGDLERHHCLHYTYWAGGAEWRLERDGAVHLAKVAGPMRANNGDLLRCAALDGLGIIMQPDFIVGDDIRTGRLVPLLPDYSVTPRGIHVLYPHRRYLSAKVRAFAEHLAVYFGEAWAHGSG</sequence>
<protein>
    <recommendedName>
        <fullName evidence="2">LysR substrate-binding domain-containing protein</fullName>
    </recommendedName>
</protein>
<dbReference type="AlphaFoldDB" id="A0A370MW05"/>
<dbReference type="Pfam" id="PF03466">
    <property type="entry name" value="LysR_substrate"/>
    <property type="match status" value="1"/>
</dbReference>
<accession>A0A370MW05</accession>
<comment type="similarity">
    <text evidence="1">Belongs to the LysR transcriptional regulatory family.</text>
</comment>
<dbReference type="EMBL" id="QKWJ01000188">
    <property type="protein sequence ID" value="RDJ97535.1"/>
    <property type="molecule type" value="Genomic_DNA"/>
</dbReference>
<keyword evidence="4" id="KW-1185">Reference proteome</keyword>
<gene>
    <name evidence="3" type="ORF">DN412_42340</name>
</gene>
<evidence type="ECO:0000259" key="2">
    <source>
        <dbReference type="Pfam" id="PF03466"/>
    </source>
</evidence>
<dbReference type="SUPFAM" id="SSF53850">
    <property type="entry name" value="Periplasmic binding protein-like II"/>
    <property type="match status" value="1"/>
</dbReference>
<dbReference type="RefSeq" id="WP_115216928.1">
    <property type="nucleotide sequence ID" value="NZ_QKWJ01000188.1"/>
</dbReference>
<comment type="caution">
    <text evidence="3">The sequence shown here is derived from an EMBL/GenBank/DDBJ whole genome shotgun (WGS) entry which is preliminary data.</text>
</comment>
<dbReference type="PANTHER" id="PTHR30537:SF5">
    <property type="entry name" value="HTH-TYPE TRANSCRIPTIONAL ACTIVATOR TTDR-RELATED"/>
    <property type="match status" value="1"/>
</dbReference>
<dbReference type="InterPro" id="IPR005119">
    <property type="entry name" value="LysR_subst-bd"/>
</dbReference>
<dbReference type="Gene3D" id="3.40.190.10">
    <property type="entry name" value="Periplasmic binding protein-like II"/>
    <property type="match status" value="2"/>
</dbReference>
<evidence type="ECO:0000256" key="1">
    <source>
        <dbReference type="ARBA" id="ARBA00009437"/>
    </source>
</evidence>
<proteinExistence type="inferred from homology"/>
<organism evidence="3 4">
    <name type="scientific">Cupriavidus lacunae</name>
    <dbReference type="NCBI Taxonomy" id="2666307"/>
    <lineage>
        <taxon>Bacteria</taxon>
        <taxon>Pseudomonadati</taxon>
        <taxon>Pseudomonadota</taxon>
        <taxon>Betaproteobacteria</taxon>
        <taxon>Burkholderiales</taxon>
        <taxon>Burkholderiaceae</taxon>
        <taxon>Cupriavidus</taxon>
    </lineage>
</organism>
<evidence type="ECO:0000313" key="3">
    <source>
        <dbReference type="EMBL" id="RDJ97535.1"/>
    </source>
</evidence>
<feature type="domain" description="LysR substrate-binding" evidence="2">
    <location>
        <begin position="3"/>
        <end position="141"/>
    </location>
</feature>
<dbReference type="Proteomes" id="UP000255165">
    <property type="component" value="Unassembled WGS sequence"/>
</dbReference>
<dbReference type="CDD" id="cd08422">
    <property type="entry name" value="PBP2_CrgA_like"/>
    <property type="match status" value="1"/>
</dbReference>
<dbReference type="PANTHER" id="PTHR30537">
    <property type="entry name" value="HTH-TYPE TRANSCRIPTIONAL REGULATOR"/>
    <property type="match status" value="1"/>
</dbReference>
<dbReference type="InterPro" id="IPR058163">
    <property type="entry name" value="LysR-type_TF_proteobact-type"/>
</dbReference>
<reference evidence="4" key="1">
    <citation type="submission" date="2018-06" db="EMBL/GenBank/DDBJ databases">
        <authorList>
            <person name="Feng T."/>
            <person name="Jeon C.O."/>
        </authorList>
    </citation>
    <scope>NUCLEOTIDE SEQUENCE [LARGE SCALE GENOMIC DNA]</scope>
    <source>
        <strain evidence="4">S23</strain>
    </source>
</reference>